<comment type="caution">
    <text evidence="1">The sequence shown here is derived from an EMBL/GenBank/DDBJ whole genome shotgun (WGS) entry which is preliminary data.</text>
</comment>
<keyword evidence="2" id="KW-1185">Reference proteome</keyword>
<dbReference type="OrthoDB" id="2353046at2759"/>
<accession>A0A9W4T7V6</accession>
<organism evidence="1 2">
    <name type="scientific">Funneliformis geosporum</name>
    <dbReference type="NCBI Taxonomy" id="1117311"/>
    <lineage>
        <taxon>Eukaryota</taxon>
        <taxon>Fungi</taxon>
        <taxon>Fungi incertae sedis</taxon>
        <taxon>Mucoromycota</taxon>
        <taxon>Glomeromycotina</taxon>
        <taxon>Glomeromycetes</taxon>
        <taxon>Glomerales</taxon>
        <taxon>Glomeraceae</taxon>
        <taxon>Funneliformis</taxon>
    </lineage>
</organism>
<dbReference type="EMBL" id="CAMKVN010013829">
    <property type="protein sequence ID" value="CAI2196203.1"/>
    <property type="molecule type" value="Genomic_DNA"/>
</dbReference>
<protein>
    <submittedName>
        <fullName evidence="1">15505_t:CDS:1</fullName>
    </submittedName>
</protein>
<evidence type="ECO:0000313" key="2">
    <source>
        <dbReference type="Proteomes" id="UP001153678"/>
    </source>
</evidence>
<dbReference type="AlphaFoldDB" id="A0A9W4T7V6"/>
<reference evidence="1" key="1">
    <citation type="submission" date="2022-08" db="EMBL/GenBank/DDBJ databases">
        <authorList>
            <person name="Kallberg Y."/>
            <person name="Tangrot J."/>
            <person name="Rosling A."/>
        </authorList>
    </citation>
    <scope>NUCLEOTIDE SEQUENCE</scope>
    <source>
        <strain evidence="1">Wild A</strain>
    </source>
</reference>
<dbReference type="Proteomes" id="UP001153678">
    <property type="component" value="Unassembled WGS sequence"/>
</dbReference>
<proteinExistence type="predicted"/>
<feature type="non-terminal residue" evidence="1">
    <location>
        <position position="1"/>
    </location>
</feature>
<sequence length="63" mass="7276">WDPSKPYTGWDFITHFGKDTWNKQAKNGLFDTFSKSDAYEVLEHNALLDVLADPVKGLKLNEY</sequence>
<evidence type="ECO:0000313" key="1">
    <source>
        <dbReference type="EMBL" id="CAI2196203.1"/>
    </source>
</evidence>
<name>A0A9W4T7V6_9GLOM</name>
<gene>
    <name evidence="1" type="ORF">FWILDA_LOCUS17460</name>
</gene>